<sequence length="92" mass="10344">MIAASSVACDIVTLRMTHCRAEQAARLAQYHLAVVHYRTCLEVAEVRQDAQAMQFFALKLADCYEHMGLRDKARNFHALASGNDDFLTLLSE</sequence>
<name>A0ABV8A8I3_9DEIO</name>
<proteinExistence type="predicted"/>
<evidence type="ECO:0008006" key="3">
    <source>
        <dbReference type="Google" id="ProtNLM"/>
    </source>
</evidence>
<evidence type="ECO:0000313" key="2">
    <source>
        <dbReference type="Proteomes" id="UP001595748"/>
    </source>
</evidence>
<dbReference type="Proteomes" id="UP001595748">
    <property type="component" value="Unassembled WGS sequence"/>
</dbReference>
<organism evidence="1 2">
    <name type="scientific">Deinococcus antarcticus</name>
    <dbReference type="NCBI Taxonomy" id="1298767"/>
    <lineage>
        <taxon>Bacteria</taxon>
        <taxon>Thermotogati</taxon>
        <taxon>Deinococcota</taxon>
        <taxon>Deinococci</taxon>
        <taxon>Deinococcales</taxon>
        <taxon>Deinococcaceae</taxon>
        <taxon>Deinococcus</taxon>
    </lineage>
</organism>
<gene>
    <name evidence="1" type="ORF">ACFOPQ_12860</name>
</gene>
<dbReference type="EMBL" id="JBHRZF010000153">
    <property type="protein sequence ID" value="MFC3861651.1"/>
    <property type="molecule type" value="Genomic_DNA"/>
</dbReference>
<comment type="caution">
    <text evidence="1">The sequence shown here is derived from an EMBL/GenBank/DDBJ whole genome shotgun (WGS) entry which is preliminary data.</text>
</comment>
<evidence type="ECO:0000313" key="1">
    <source>
        <dbReference type="EMBL" id="MFC3861651.1"/>
    </source>
</evidence>
<accession>A0ABV8A8I3</accession>
<reference evidence="2" key="1">
    <citation type="journal article" date="2019" name="Int. J. Syst. Evol. Microbiol.">
        <title>The Global Catalogue of Microorganisms (GCM) 10K type strain sequencing project: providing services to taxonomists for standard genome sequencing and annotation.</title>
        <authorList>
            <consortium name="The Broad Institute Genomics Platform"/>
            <consortium name="The Broad Institute Genome Sequencing Center for Infectious Disease"/>
            <person name="Wu L."/>
            <person name="Ma J."/>
        </authorList>
    </citation>
    <scope>NUCLEOTIDE SEQUENCE [LARGE SCALE GENOMIC DNA]</scope>
    <source>
        <strain evidence="2">CCTCC AB 2013263</strain>
    </source>
</reference>
<protein>
    <recommendedName>
        <fullName evidence="3">Tetratricopeptide repeat protein</fullName>
    </recommendedName>
</protein>
<keyword evidence="2" id="KW-1185">Reference proteome</keyword>
<dbReference type="RefSeq" id="WP_380078759.1">
    <property type="nucleotide sequence ID" value="NZ_JBHRZF010000153.1"/>
</dbReference>